<comment type="caution">
    <text evidence="4">The sequence shown here is derived from an EMBL/GenBank/DDBJ whole genome shotgun (WGS) entry which is preliminary data.</text>
</comment>
<dbReference type="EMBL" id="LGRX02018579">
    <property type="protein sequence ID" value="KAK3259654.1"/>
    <property type="molecule type" value="Genomic_DNA"/>
</dbReference>
<dbReference type="SMART" id="SM00248">
    <property type="entry name" value="ANK"/>
    <property type="match status" value="4"/>
</dbReference>
<dbReference type="PANTHER" id="PTHR24171">
    <property type="entry name" value="ANKYRIN REPEAT DOMAIN-CONTAINING PROTEIN 39-RELATED"/>
    <property type="match status" value="1"/>
</dbReference>
<accession>A0AAE0KTA7</accession>
<dbReference type="PANTHER" id="PTHR24171:SF8">
    <property type="entry name" value="BRCA1-ASSOCIATED RING DOMAIN PROTEIN 1"/>
    <property type="match status" value="1"/>
</dbReference>
<evidence type="ECO:0000313" key="5">
    <source>
        <dbReference type="Proteomes" id="UP001190700"/>
    </source>
</evidence>
<gene>
    <name evidence="4" type="ORF">CYMTET_31360</name>
</gene>
<evidence type="ECO:0000256" key="3">
    <source>
        <dbReference type="PROSITE-ProRule" id="PRU00023"/>
    </source>
</evidence>
<keyword evidence="1" id="KW-0677">Repeat</keyword>
<protein>
    <submittedName>
        <fullName evidence="4">Uncharacterized protein</fullName>
    </submittedName>
</protein>
<organism evidence="4 5">
    <name type="scientific">Cymbomonas tetramitiformis</name>
    <dbReference type="NCBI Taxonomy" id="36881"/>
    <lineage>
        <taxon>Eukaryota</taxon>
        <taxon>Viridiplantae</taxon>
        <taxon>Chlorophyta</taxon>
        <taxon>Pyramimonadophyceae</taxon>
        <taxon>Pyramimonadales</taxon>
        <taxon>Pyramimonadaceae</taxon>
        <taxon>Cymbomonas</taxon>
    </lineage>
</organism>
<reference evidence="4 5" key="1">
    <citation type="journal article" date="2015" name="Genome Biol. Evol.">
        <title>Comparative Genomics of a Bacterivorous Green Alga Reveals Evolutionary Causalities and Consequences of Phago-Mixotrophic Mode of Nutrition.</title>
        <authorList>
            <person name="Burns J.A."/>
            <person name="Paasch A."/>
            <person name="Narechania A."/>
            <person name="Kim E."/>
        </authorList>
    </citation>
    <scope>NUCLEOTIDE SEQUENCE [LARGE SCALE GENOMIC DNA]</scope>
    <source>
        <strain evidence="4 5">PLY_AMNH</strain>
    </source>
</reference>
<feature type="repeat" description="ANK" evidence="3">
    <location>
        <begin position="47"/>
        <end position="79"/>
    </location>
</feature>
<dbReference type="Pfam" id="PF12796">
    <property type="entry name" value="Ank_2"/>
    <property type="match status" value="1"/>
</dbReference>
<evidence type="ECO:0000256" key="2">
    <source>
        <dbReference type="ARBA" id="ARBA00023043"/>
    </source>
</evidence>
<dbReference type="InterPro" id="IPR002110">
    <property type="entry name" value="Ankyrin_rpt"/>
</dbReference>
<dbReference type="Gene3D" id="1.25.40.20">
    <property type="entry name" value="Ankyrin repeat-containing domain"/>
    <property type="match status" value="2"/>
</dbReference>
<dbReference type="PROSITE" id="PS50297">
    <property type="entry name" value="ANK_REP_REGION"/>
    <property type="match status" value="2"/>
</dbReference>
<keyword evidence="5" id="KW-1185">Reference proteome</keyword>
<dbReference type="InterPro" id="IPR036770">
    <property type="entry name" value="Ankyrin_rpt-contain_sf"/>
</dbReference>
<feature type="repeat" description="ANK" evidence="3">
    <location>
        <begin position="80"/>
        <end position="112"/>
    </location>
</feature>
<dbReference type="GO" id="GO:0085020">
    <property type="term" value="P:protein K6-linked ubiquitination"/>
    <property type="evidence" value="ECO:0007669"/>
    <property type="project" value="TreeGrafter"/>
</dbReference>
<dbReference type="AlphaFoldDB" id="A0AAE0KTA7"/>
<dbReference type="GO" id="GO:0004842">
    <property type="term" value="F:ubiquitin-protein transferase activity"/>
    <property type="evidence" value="ECO:0007669"/>
    <property type="project" value="TreeGrafter"/>
</dbReference>
<name>A0AAE0KTA7_9CHLO</name>
<keyword evidence="2 3" id="KW-0040">ANK repeat</keyword>
<evidence type="ECO:0000256" key="1">
    <source>
        <dbReference type="ARBA" id="ARBA00022737"/>
    </source>
</evidence>
<dbReference type="Proteomes" id="UP001190700">
    <property type="component" value="Unassembled WGS sequence"/>
</dbReference>
<sequence>MTETEPTTAPTAAEDIQDLLDCSRYGEVEEVQELLGRGVDANSVDGNGRSALFFACANGHVEVTRALLAKGADPNQANAEGNTSLHWACLNGHAEVVRALIEAGGNVSSVNSAQLTPVDEALQKDHKEVLEVIEQLSVSTVTLLLIQKVAFTAPYTFVCPCTTWTALGFKPLCDRLDPDFYRAVRDRYPLPSDLNAISFKILAQLVTTVYDNWLDAQSSGVAGTATTAAIIPTERQGAGADEAAAAPRGGLDGYRPGIDRGAGKPVAFDPQAQRAGAAVYQQAANDGPDAFSQEQDGEDGLLGELEGISGRLTSMADAIGLSFTTALIAGGEAGSSRHMRCRRGRAPWAALRAGHADTESTDNDDAWRSMIGRGRRVGCGRPFPGFVSWHVGRSRDAFDLKISNVVPRTSRV</sequence>
<evidence type="ECO:0000313" key="4">
    <source>
        <dbReference type="EMBL" id="KAK3259654.1"/>
    </source>
</evidence>
<dbReference type="SUPFAM" id="SSF48403">
    <property type="entry name" value="Ankyrin repeat"/>
    <property type="match status" value="1"/>
</dbReference>
<dbReference type="PROSITE" id="PS50088">
    <property type="entry name" value="ANK_REPEAT"/>
    <property type="match status" value="2"/>
</dbReference>
<proteinExistence type="predicted"/>